<dbReference type="GO" id="GO:0003688">
    <property type="term" value="F:DNA replication origin binding"/>
    <property type="evidence" value="ECO:0007669"/>
    <property type="project" value="EnsemblFungi"/>
</dbReference>
<feature type="domain" description="Pre-mRNA-splicing factor Syf1-like N-terminal HAT-repeats" evidence="9">
    <location>
        <begin position="310"/>
        <end position="449"/>
    </location>
</feature>
<sequence length="691" mass="82307">MEADTGTGDQITVDQIIQDAFSRKKQIKPLTKVDILDLDELREFQGRKRKEFESYLKRNRLDLRQWIRYAIFEIEQHDMRRARSVFERALLVDSTFIPLWIRYIDSEIKAKCINHARNLLDRAVTTLPRVDKLWYKYLILEESLGNNDIVRSLFAKWCSLEPGSGAWDSFIEFEIRQEMWENVRDVYSRYVRAHPFAKVWSKWIQFEKTNGNTDTVRKVYSLALDTLVSYESVLGKTADTYTDDLITLILSYADWEAANQEYERCSVLFKISLEKWPNNALLMDGSMNFEKKFGKASTINEAIVHGRKRKYEESLMTEPRNFELWMLYIDLIEKYFPDQMVDVFERAITTARPTDQKVKSFEWRKYIYVCIRYLTYMELELNEVNKCREFYQRLVNEIIPHKYFTFSKIWIMYGKFEVRHGDISSVRRILGRAIGMCPKNKIFKGYIELEIKLKEFDRVRTLFEKYLVFNPSNSKVWIDYAELEENLDDEERARMIYDLSLRDYSVSLSKESKVQIIERFINFETDAGGYDNARKLYRQFLDLTGYSAKVWISYAMYEYSTPTNAQSAKMQEATADLEDLDEIEFEPTIENLRAARKIYEEALVYYKRLDDKKNRMLIFEAYQQFENNFGSTEDQEGVKARMPTRISKIIQEQGVEREYIDYIFPDDTKPSISSTSKLLQLAKKWKKDQEN</sequence>
<organism evidence="10 11">
    <name type="scientific">Kazachstania africana (strain ATCC 22294 / BCRC 22015 / CBS 2517 / CECT 1963 / NBRC 1671 / NRRL Y-8276)</name>
    <name type="common">Yeast</name>
    <name type="synonym">Kluyveromyces africanus</name>
    <dbReference type="NCBI Taxonomy" id="1071382"/>
    <lineage>
        <taxon>Eukaryota</taxon>
        <taxon>Fungi</taxon>
        <taxon>Dikarya</taxon>
        <taxon>Ascomycota</taxon>
        <taxon>Saccharomycotina</taxon>
        <taxon>Saccharomycetes</taxon>
        <taxon>Saccharomycetales</taxon>
        <taxon>Saccharomycetaceae</taxon>
        <taxon>Kazachstania</taxon>
    </lineage>
</organism>
<keyword evidence="3" id="KW-0507">mRNA processing</keyword>
<protein>
    <recommendedName>
        <fullName evidence="8">Pre-mRNA-splicing factor CLF1</fullName>
    </recommendedName>
</protein>
<keyword evidence="11" id="KW-1185">Reference proteome</keyword>
<comment type="subcellular location">
    <subcellularLocation>
        <location evidence="1">Nucleus</location>
    </subcellularLocation>
</comment>
<dbReference type="EMBL" id="HE650822">
    <property type="protein sequence ID" value="CCF56600.1"/>
    <property type="molecule type" value="Genomic_DNA"/>
</dbReference>
<dbReference type="KEGG" id="kaf:KAFR_0B03040"/>
<dbReference type="GO" id="GO:0071006">
    <property type="term" value="C:U2-type catalytic step 1 spliceosome"/>
    <property type="evidence" value="ECO:0007669"/>
    <property type="project" value="EnsemblFungi"/>
</dbReference>
<dbReference type="GO" id="GO:0003682">
    <property type="term" value="F:chromatin binding"/>
    <property type="evidence" value="ECO:0007669"/>
    <property type="project" value="EnsemblFungi"/>
</dbReference>
<dbReference type="Pfam" id="PF23233">
    <property type="entry name" value="HAT_Syf1_CNRKL1_N"/>
    <property type="match status" value="2"/>
</dbReference>
<dbReference type="FunCoup" id="H2AQF0">
    <property type="interactions" value="1187"/>
</dbReference>
<comment type="similarity">
    <text evidence="2">Belongs to the crooked-neck family.</text>
</comment>
<dbReference type="GO" id="GO:0071007">
    <property type="term" value="C:U2-type catalytic step 2 spliceosome"/>
    <property type="evidence" value="ECO:0007669"/>
    <property type="project" value="EnsemblFungi"/>
</dbReference>
<evidence type="ECO:0000259" key="9">
    <source>
        <dbReference type="Pfam" id="PF23233"/>
    </source>
</evidence>
<dbReference type="SUPFAM" id="SSF48452">
    <property type="entry name" value="TPR-like"/>
    <property type="match status" value="3"/>
</dbReference>
<evidence type="ECO:0000256" key="5">
    <source>
        <dbReference type="ARBA" id="ARBA00022737"/>
    </source>
</evidence>
<dbReference type="InParanoid" id="H2AQF0"/>
<evidence type="ECO:0000256" key="8">
    <source>
        <dbReference type="ARBA" id="ARBA00039167"/>
    </source>
</evidence>
<evidence type="ECO:0000256" key="6">
    <source>
        <dbReference type="ARBA" id="ARBA00023187"/>
    </source>
</evidence>
<dbReference type="GO" id="GO:0071004">
    <property type="term" value="C:U2-type prespliceosome"/>
    <property type="evidence" value="ECO:0007669"/>
    <property type="project" value="EnsemblFungi"/>
</dbReference>
<dbReference type="HOGENOM" id="CLU_011554_1_0_1"/>
<dbReference type="PANTHER" id="PTHR11246:SF3">
    <property type="entry name" value="CROOKED NECK-LIKE PROTEIN 1"/>
    <property type="match status" value="1"/>
</dbReference>
<dbReference type="GO" id="GO:0006270">
    <property type="term" value="P:DNA replication initiation"/>
    <property type="evidence" value="ECO:0007669"/>
    <property type="project" value="EnsemblFungi"/>
</dbReference>
<dbReference type="InterPro" id="IPR045075">
    <property type="entry name" value="Syf1-like"/>
</dbReference>
<reference evidence="10 11" key="1">
    <citation type="journal article" date="2011" name="Proc. Natl. Acad. Sci. U.S.A.">
        <title>Evolutionary erosion of yeast sex chromosomes by mating-type switching accidents.</title>
        <authorList>
            <person name="Gordon J.L."/>
            <person name="Armisen D."/>
            <person name="Proux-Wera E."/>
            <person name="Oheigeartaigh S.S."/>
            <person name="Byrne K.P."/>
            <person name="Wolfe K.H."/>
        </authorList>
    </citation>
    <scope>NUCLEOTIDE SEQUENCE [LARGE SCALE GENOMIC DNA]</scope>
    <source>
        <strain evidence="11">ATCC 22294 / BCRC 22015 / CBS 2517 / CECT 1963 / NBRC 1671 / NRRL Y-8276</strain>
    </source>
</reference>
<evidence type="ECO:0000256" key="3">
    <source>
        <dbReference type="ARBA" id="ARBA00022664"/>
    </source>
</evidence>
<evidence type="ECO:0000256" key="1">
    <source>
        <dbReference type="ARBA" id="ARBA00004123"/>
    </source>
</evidence>
<evidence type="ECO:0000256" key="2">
    <source>
        <dbReference type="ARBA" id="ARBA00008644"/>
    </source>
</evidence>
<dbReference type="eggNOG" id="KOG1915">
    <property type="taxonomic scope" value="Eukaryota"/>
</dbReference>
<dbReference type="STRING" id="1071382.H2AQF0"/>
<evidence type="ECO:0000256" key="4">
    <source>
        <dbReference type="ARBA" id="ARBA00022728"/>
    </source>
</evidence>
<dbReference type="Proteomes" id="UP000005220">
    <property type="component" value="Chromosome 2"/>
</dbReference>
<feature type="domain" description="Pre-mRNA-splicing factor Syf1-like N-terminal HAT-repeats" evidence="9">
    <location>
        <begin position="51"/>
        <end position="195"/>
    </location>
</feature>
<name>H2AQF0_KAZAF</name>
<dbReference type="GO" id="GO:0071011">
    <property type="term" value="C:precatalytic spliceosome"/>
    <property type="evidence" value="ECO:0007669"/>
    <property type="project" value="TreeGrafter"/>
</dbReference>
<keyword evidence="7" id="KW-0539">Nucleus</keyword>
<evidence type="ECO:0000256" key="7">
    <source>
        <dbReference type="ARBA" id="ARBA00023242"/>
    </source>
</evidence>
<dbReference type="GO" id="GO:0000354">
    <property type="term" value="P:cis assembly of pre-catalytic spliceosome"/>
    <property type="evidence" value="ECO:0007669"/>
    <property type="project" value="EnsemblFungi"/>
</dbReference>
<evidence type="ECO:0000313" key="11">
    <source>
        <dbReference type="Proteomes" id="UP000005220"/>
    </source>
</evidence>
<dbReference type="GO" id="GO:0000785">
    <property type="term" value="C:chromatin"/>
    <property type="evidence" value="ECO:0007669"/>
    <property type="project" value="EnsemblFungi"/>
</dbReference>
<keyword evidence="6" id="KW-0508">mRNA splicing</keyword>
<dbReference type="SMART" id="SM00386">
    <property type="entry name" value="HAT"/>
    <property type="match status" value="13"/>
</dbReference>
<evidence type="ECO:0000313" key="10">
    <source>
        <dbReference type="EMBL" id="CCF56600.1"/>
    </source>
</evidence>
<dbReference type="GO" id="GO:0071008">
    <property type="term" value="C:U2-type post-mRNA release spliceosomal complex"/>
    <property type="evidence" value="ECO:0007669"/>
    <property type="project" value="EnsemblFungi"/>
</dbReference>
<dbReference type="InterPro" id="IPR011990">
    <property type="entry name" value="TPR-like_helical_dom_sf"/>
</dbReference>
<proteinExistence type="inferred from homology"/>
<gene>
    <name evidence="10" type="primary">KAFR0B03040</name>
    <name evidence="10" type="ORF">KAFR_0B03040</name>
</gene>
<dbReference type="PANTHER" id="PTHR11246">
    <property type="entry name" value="PRE-MRNA SPLICING FACTOR"/>
    <property type="match status" value="1"/>
</dbReference>
<dbReference type="InterPro" id="IPR055433">
    <property type="entry name" value="HAT_Syf1-like_N"/>
</dbReference>
<accession>H2AQF0</accession>
<dbReference type="OrthoDB" id="541719at2759"/>
<dbReference type="InterPro" id="IPR003107">
    <property type="entry name" value="HAT"/>
</dbReference>
<keyword evidence="5" id="KW-0677">Repeat</keyword>
<keyword evidence="4" id="KW-0747">Spliceosome</keyword>
<dbReference type="Gene3D" id="1.25.40.10">
    <property type="entry name" value="Tetratricopeptide repeat domain"/>
    <property type="match status" value="2"/>
</dbReference>
<dbReference type="RefSeq" id="XP_003955735.1">
    <property type="nucleotide sequence ID" value="XM_003955686.1"/>
</dbReference>
<dbReference type="AlphaFoldDB" id="H2AQF0"/>
<dbReference type="GO" id="GO:0000974">
    <property type="term" value="C:Prp19 complex"/>
    <property type="evidence" value="ECO:0007669"/>
    <property type="project" value="EnsemblFungi"/>
</dbReference>
<dbReference type="GeneID" id="13882981"/>